<gene>
    <name evidence="7" type="ORF">NSMM_140006</name>
</gene>
<feature type="transmembrane region" description="Helical" evidence="6">
    <location>
        <begin position="12"/>
        <end position="30"/>
    </location>
</feature>
<feature type="transmembrane region" description="Helical" evidence="6">
    <location>
        <begin position="36"/>
        <end position="56"/>
    </location>
</feature>
<dbReference type="AlphaFoldDB" id="A0A1G5SAL4"/>
<evidence type="ECO:0000256" key="2">
    <source>
        <dbReference type="ARBA" id="ARBA00022475"/>
    </source>
</evidence>
<keyword evidence="8" id="KW-1185">Reference proteome</keyword>
<evidence type="ECO:0000256" key="1">
    <source>
        <dbReference type="ARBA" id="ARBA00004651"/>
    </source>
</evidence>
<feature type="transmembrane region" description="Helical" evidence="6">
    <location>
        <begin position="100"/>
        <end position="119"/>
    </location>
</feature>
<feature type="transmembrane region" description="Helical" evidence="6">
    <location>
        <begin position="77"/>
        <end position="94"/>
    </location>
</feature>
<keyword evidence="4 6" id="KW-1133">Transmembrane helix</keyword>
<dbReference type="STRING" id="51642.NSMM_140006"/>
<reference evidence="7 8" key="1">
    <citation type="submission" date="2016-10" db="EMBL/GenBank/DDBJ databases">
        <authorList>
            <person name="de Groot N.N."/>
        </authorList>
    </citation>
    <scope>NUCLEOTIDE SEQUENCE [LARGE SCALE GENOMIC DNA]</scope>
    <source>
        <strain evidence="7">1</strain>
    </source>
</reference>
<evidence type="ECO:0000256" key="4">
    <source>
        <dbReference type="ARBA" id="ARBA00022989"/>
    </source>
</evidence>
<evidence type="ECO:0000313" key="8">
    <source>
        <dbReference type="Proteomes" id="UP000198729"/>
    </source>
</evidence>
<evidence type="ECO:0008006" key="9">
    <source>
        <dbReference type="Google" id="ProtNLM"/>
    </source>
</evidence>
<evidence type="ECO:0000256" key="3">
    <source>
        <dbReference type="ARBA" id="ARBA00022692"/>
    </source>
</evidence>
<accession>A0A1G5SAL4</accession>
<keyword evidence="2" id="KW-1003">Cell membrane</keyword>
<keyword evidence="5 6" id="KW-0472">Membrane</keyword>
<proteinExistence type="predicted"/>
<dbReference type="InterPro" id="IPR005598">
    <property type="entry name" value="ATP_synth_I"/>
</dbReference>
<dbReference type="GO" id="GO:0005886">
    <property type="term" value="C:plasma membrane"/>
    <property type="evidence" value="ECO:0007669"/>
    <property type="project" value="UniProtKB-SubCell"/>
</dbReference>
<protein>
    <recommendedName>
        <fullName evidence="9">ATP synthase protein I</fullName>
    </recommendedName>
</protein>
<evidence type="ECO:0000256" key="6">
    <source>
        <dbReference type="SAM" id="Phobius"/>
    </source>
</evidence>
<dbReference type="EMBL" id="FMWO01000019">
    <property type="protein sequence ID" value="SCZ84243.1"/>
    <property type="molecule type" value="Genomic_DNA"/>
</dbReference>
<comment type="subcellular location">
    <subcellularLocation>
        <location evidence="1">Cell membrane</location>
        <topology evidence="1">Multi-pass membrane protein</topology>
    </subcellularLocation>
</comment>
<dbReference type="OrthoDB" id="8562279at2"/>
<dbReference type="Pfam" id="PF03899">
    <property type="entry name" value="ATP-synt_I"/>
    <property type="match status" value="1"/>
</dbReference>
<organism evidence="7 8">
    <name type="scientific">Nitrosomonas mobilis</name>
    <dbReference type="NCBI Taxonomy" id="51642"/>
    <lineage>
        <taxon>Bacteria</taxon>
        <taxon>Pseudomonadati</taxon>
        <taxon>Pseudomonadota</taxon>
        <taxon>Betaproteobacteria</taxon>
        <taxon>Nitrosomonadales</taxon>
        <taxon>Nitrosomonadaceae</taxon>
        <taxon>Nitrosomonas</taxon>
    </lineage>
</organism>
<sequence>MELIKNVQLRTVINWQLIYSVVIAIIFGITSGFHGAISGFLGALISAGAASAYAVVISRHKGFTASGTLRTALRAELLKVFIIIVALWTVLENYQNVKPVIFICSFIGAVIMSSMALFVPSKTAMLNNNVRNGK</sequence>
<dbReference type="RefSeq" id="WP_090283570.1">
    <property type="nucleotide sequence ID" value="NZ_FMWO01000019.1"/>
</dbReference>
<evidence type="ECO:0000256" key="5">
    <source>
        <dbReference type="ARBA" id="ARBA00023136"/>
    </source>
</evidence>
<evidence type="ECO:0000313" key="7">
    <source>
        <dbReference type="EMBL" id="SCZ84243.1"/>
    </source>
</evidence>
<dbReference type="Proteomes" id="UP000198729">
    <property type="component" value="Unassembled WGS sequence"/>
</dbReference>
<keyword evidence="3 6" id="KW-0812">Transmembrane</keyword>
<name>A0A1G5SAL4_9PROT</name>